<dbReference type="InterPro" id="IPR039420">
    <property type="entry name" value="WalR-like"/>
</dbReference>
<dbReference type="GO" id="GO:0000160">
    <property type="term" value="P:phosphorelay signal transduction system"/>
    <property type="evidence" value="ECO:0007669"/>
    <property type="project" value="InterPro"/>
</dbReference>
<evidence type="ECO:0000256" key="2">
    <source>
        <dbReference type="ARBA" id="ARBA00023125"/>
    </source>
</evidence>
<dbReference type="AlphaFoldDB" id="A0A4R6RGG4"/>
<dbReference type="EMBL" id="SNXY01000007">
    <property type="protein sequence ID" value="TDP85469.1"/>
    <property type="molecule type" value="Genomic_DNA"/>
</dbReference>
<dbReference type="Pfam" id="PF00196">
    <property type="entry name" value="GerE"/>
    <property type="match status" value="1"/>
</dbReference>
<keyword evidence="1 3" id="KW-0597">Phosphoprotein</keyword>
<organism evidence="6 7">
    <name type="scientific">Oharaeibacter diazotrophicus</name>
    <dbReference type="NCBI Taxonomy" id="1920512"/>
    <lineage>
        <taxon>Bacteria</taxon>
        <taxon>Pseudomonadati</taxon>
        <taxon>Pseudomonadota</taxon>
        <taxon>Alphaproteobacteria</taxon>
        <taxon>Hyphomicrobiales</taxon>
        <taxon>Pleomorphomonadaceae</taxon>
        <taxon>Oharaeibacter</taxon>
    </lineage>
</organism>
<dbReference type="PROSITE" id="PS50043">
    <property type="entry name" value="HTH_LUXR_2"/>
    <property type="match status" value="1"/>
</dbReference>
<feature type="domain" description="HTH luxR-type" evidence="4">
    <location>
        <begin position="142"/>
        <end position="207"/>
    </location>
</feature>
<evidence type="ECO:0000256" key="3">
    <source>
        <dbReference type="PROSITE-ProRule" id="PRU00169"/>
    </source>
</evidence>
<dbReference type="Gene3D" id="3.40.50.2300">
    <property type="match status" value="1"/>
</dbReference>
<evidence type="ECO:0000259" key="5">
    <source>
        <dbReference type="PROSITE" id="PS50110"/>
    </source>
</evidence>
<dbReference type="InterPro" id="IPR036388">
    <property type="entry name" value="WH-like_DNA-bd_sf"/>
</dbReference>
<reference evidence="6 7" key="1">
    <citation type="submission" date="2019-03" db="EMBL/GenBank/DDBJ databases">
        <title>Genomic Encyclopedia of Type Strains, Phase IV (KMG-IV): sequencing the most valuable type-strain genomes for metagenomic binning, comparative biology and taxonomic classification.</title>
        <authorList>
            <person name="Goeker M."/>
        </authorList>
    </citation>
    <scope>NUCLEOTIDE SEQUENCE [LARGE SCALE GENOMIC DNA]</scope>
    <source>
        <strain evidence="6 7">DSM 102969</strain>
    </source>
</reference>
<dbReference type="SUPFAM" id="SSF52172">
    <property type="entry name" value="CheY-like"/>
    <property type="match status" value="1"/>
</dbReference>
<proteinExistence type="predicted"/>
<dbReference type="Proteomes" id="UP000294547">
    <property type="component" value="Unassembled WGS sequence"/>
</dbReference>
<accession>A0A4R6RGG4</accession>
<dbReference type="PANTHER" id="PTHR43214:SF43">
    <property type="entry name" value="TWO-COMPONENT RESPONSE REGULATOR"/>
    <property type="match status" value="1"/>
</dbReference>
<sequence length="214" mass="23886">MTRVLIVDDHPIVLQGCRRLMEEHGACAVEVAERFPQAFRAWRRQRPDVIIVDIGMPNRTLAGLSFVRRLRAIDRTLPILVFSMHGEPSVVRKALAAGATGYVHKDAPPTEILTAVDRVRRGVRYLTGDLALQVALAPEPAARIELKDFTRREQEILTLLAEGRSYGEIAEELGISYKTVANVSSILKSKLDAETLPELVVKAIERTSQRSRRA</sequence>
<evidence type="ECO:0000313" key="7">
    <source>
        <dbReference type="Proteomes" id="UP000294547"/>
    </source>
</evidence>
<dbReference type="InterPro" id="IPR058245">
    <property type="entry name" value="NreC/VraR/RcsB-like_REC"/>
</dbReference>
<dbReference type="InterPro" id="IPR001789">
    <property type="entry name" value="Sig_transdc_resp-reg_receiver"/>
</dbReference>
<dbReference type="PROSITE" id="PS50110">
    <property type="entry name" value="RESPONSE_REGULATORY"/>
    <property type="match status" value="1"/>
</dbReference>
<evidence type="ECO:0000313" key="6">
    <source>
        <dbReference type="EMBL" id="TDP85469.1"/>
    </source>
</evidence>
<dbReference type="SUPFAM" id="SSF46894">
    <property type="entry name" value="C-terminal effector domain of the bipartite response regulators"/>
    <property type="match status" value="1"/>
</dbReference>
<dbReference type="OrthoDB" id="3678174at2"/>
<gene>
    <name evidence="6" type="ORF">EDD54_2322</name>
</gene>
<keyword evidence="7" id="KW-1185">Reference proteome</keyword>
<dbReference type="PRINTS" id="PR00038">
    <property type="entry name" value="HTHLUXR"/>
</dbReference>
<evidence type="ECO:0000256" key="1">
    <source>
        <dbReference type="ARBA" id="ARBA00022553"/>
    </source>
</evidence>
<dbReference type="SMART" id="SM00421">
    <property type="entry name" value="HTH_LUXR"/>
    <property type="match status" value="1"/>
</dbReference>
<feature type="modified residue" description="4-aspartylphosphate" evidence="3">
    <location>
        <position position="53"/>
    </location>
</feature>
<dbReference type="PANTHER" id="PTHR43214">
    <property type="entry name" value="TWO-COMPONENT RESPONSE REGULATOR"/>
    <property type="match status" value="1"/>
</dbReference>
<dbReference type="InterPro" id="IPR016032">
    <property type="entry name" value="Sig_transdc_resp-reg_C-effctor"/>
</dbReference>
<protein>
    <submittedName>
        <fullName evidence="6">LuxR family two component transcriptional regulator</fullName>
    </submittedName>
</protein>
<dbReference type="InterPro" id="IPR011006">
    <property type="entry name" value="CheY-like_superfamily"/>
</dbReference>
<feature type="domain" description="Response regulatory" evidence="5">
    <location>
        <begin position="3"/>
        <end position="120"/>
    </location>
</feature>
<comment type="caution">
    <text evidence="6">The sequence shown here is derived from an EMBL/GenBank/DDBJ whole genome shotgun (WGS) entry which is preliminary data.</text>
</comment>
<dbReference type="CDD" id="cd17535">
    <property type="entry name" value="REC_NarL-like"/>
    <property type="match status" value="1"/>
</dbReference>
<dbReference type="Pfam" id="PF00072">
    <property type="entry name" value="Response_reg"/>
    <property type="match status" value="1"/>
</dbReference>
<dbReference type="SMART" id="SM00448">
    <property type="entry name" value="REC"/>
    <property type="match status" value="1"/>
</dbReference>
<name>A0A4R6RGG4_9HYPH</name>
<keyword evidence="2" id="KW-0238">DNA-binding</keyword>
<evidence type="ECO:0000259" key="4">
    <source>
        <dbReference type="PROSITE" id="PS50043"/>
    </source>
</evidence>
<dbReference type="GO" id="GO:0003677">
    <property type="term" value="F:DNA binding"/>
    <property type="evidence" value="ECO:0007669"/>
    <property type="project" value="UniProtKB-KW"/>
</dbReference>
<dbReference type="RefSeq" id="WP_126541315.1">
    <property type="nucleotide sequence ID" value="NZ_BSPM01000004.1"/>
</dbReference>
<dbReference type="CDD" id="cd06170">
    <property type="entry name" value="LuxR_C_like"/>
    <property type="match status" value="1"/>
</dbReference>
<dbReference type="Gene3D" id="1.10.10.10">
    <property type="entry name" value="Winged helix-like DNA-binding domain superfamily/Winged helix DNA-binding domain"/>
    <property type="match status" value="1"/>
</dbReference>
<dbReference type="InterPro" id="IPR000792">
    <property type="entry name" value="Tscrpt_reg_LuxR_C"/>
</dbReference>
<dbReference type="GO" id="GO:0006355">
    <property type="term" value="P:regulation of DNA-templated transcription"/>
    <property type="evidence" value="ECO:0007669"/>
    <property type="project" value="InterPro"/>
</dbReference>